<proteinExistence type="predicted"/>
<dbReference type="RefSeq" id="WP_163112563.1">
    <property type="nucleotide sequence ID" value="NZ_JAAAWP010000011.1"/>
</dbReference>
<dbReference type="Proteomes" id="UP000478837">
    <property type="component" value="Unassembled WGS sequence"/>
</dbReference>
<evidence type="ECO:0000313" key="3">
    <source>
        <dbReference type="Proteomes" id="UP000478837"/>
    </source>
</evidence>
<gene>
    <name evidence="2" type="ORF">GTW09_15185</name>
</gene>
<evidence type="ECO:0008006" key="4">
    <source>
        <dbReference type="Google" id="ProtNLM"/>
    </source>
</evidence>
<dbReference type="InterPro" id="IPR010239">
    <property type="entry name" value="CHP02001"/>
</dbReference>
<comment type="caution">
    <text evidence="2">The sequence shown here is derived from an EMBL/GenBank/DDBJ whole genome shotgun (WGS) entry which is preliminary data.</text>
</comment>
<feature type="signal peptide" evidence="1">
    <location>
        <begin position="1"/>
        <end position="27"/>
    </location>
</feature>
<dbReference type="AlphaFoldDB" id="A0A6L9MXH5"/>
<feature type="chain" id="PRO_5026997010" description="Outer membrane beta-barrel protein" evidence="1">
    <location>
        <begin position="28"/>
        <end position="241"/>
    </location>
</feature>
<dbReference type="EMBL" id="JAAAWP010000011">
    <property type="protein sequence ID" value="NDW22866.1"/>
    <property type="molecule type" value="Genomic_DNA"/>
</dbReference>
<sequence>MKTSIKRTLVAAAISSACLLTAMPTYAEVTANASFTSNYIWRGLTQTTNDAAVQGGIDYAHESGFYAGTWASNVNYGADDIYSYEHDLYFGFSGESEGGVAYDFGYLYYNYDAEAEFDFAEVYGSVGMGGLSLTLSLLAHTEADEGEGQDFGFGQASYVSLDYGTPVLNGAELGLHIGYHQGDFAEAFNGVPDGYADWGISLSKDGFSFAVTGTDLDDTGADAYDNDAVKFTVSYGMDFEL</sequence>
<name>A0A6L9MXH5_9ALTE</name>
<accession>A0A6L9MXH5</accession>
<protein>
    <recommendedName>
        <fullName evidence="4">Outer membrane beta-barrel protein</fullName>
    </recommendedName>
</protein>
<keyword evidence="1" id="KW-0732">Signal</keyword>
<dbReference type="Pfam" id="PF09694">
    <property type="entry name" value="Gcw_chp"/>
    <property type="match status" value="1"/>
</dbReference>
<dbReference type="NCBIfam" id="TIGR02001">
    <property type="entry name" value="gcw_chp"/>
    <property type="match status" value="1"/>
</dbReference>
<evidence type="ECO:0000313" key="2">
    <source>
        <dbReference type="EMBL" id="NDW22866.1"/>
    </source>
</evidence>
<keyword evidence="3" id="KW-1185">Reference proteome</keyword>
<dbReference type="PROSITE" id="PS51257">
    <property type="entry name" value="PROKAR_LIPOPROTEIN"/>
    <property type="match status" value="1"/>
</dbReference>
<organism evidence="2 3">
    <name type="scientific">Alteromonas hispanica</name>
    <dbReference type="NCBI Taxonomy" id="315421"/>
    <lineage>
        <taxon>Bacteria</taxon>
        <taxon>Pseudomonadati</taxon>
        <taxon>Pseudomonadota</taxon>
        <taxon>Gammaproteobacteria</taxon>
        <taxon>Alteromonadales</taxon>
        <taxon>Alteromonadaceae</taxon>
        <taxon>Alteromonas/Salinimonas group</taxon>
        <taxon>Alteromonas</taxon>
    </lineage>
</organism>
<reference evidence="2 3" key="1">
    <citation type="submission" date="2020-01" db="EMBL/GenBank/DDBJ databases">
        <title>Genomes of bacteria type strains.</title>
        <authorList>
            <person name="Chen J."/>
            <person name="Zhu S."/>
            <person name="Yang J."/>
        </authorList>
    </citation>
    <scope>NUCLEOTIDE SEQUENCE [LARGE SCALE GENOMIC DNA]</scope>
    <source>
        <strain evidence="2 3">LMG 22958</strain>
    </source>
</reference>
<evidence type="ECO:0000256" key="1">
    <source>
        <dbReference type="SAM" id="SignalP"/>
    </source>
</evidence>